<feature type="binding site" evidence="7">
    <location>
        <position position="45"/>
    </location>
    <ligand>
        <name>FAD</name>
        <dbReference type="ChEBI" id="CHEBI:57692"/>
    </ligand>
</feature>
<evidence type="ECO:0000256" key="5">
    <source>
        <dbReference type="ARBA" id="ARBA00022857"/>
    </source>
</evidence>
<proteinExistence type="inferred from homology"/>
<dbReference type="EMBL" id="LT670818">
    <property type="protein sequence ID" value="SHH15511.1"/>
    <property type="molecule type" value="Genomic_DNA"/>
</dbReference>
<evidence type="ECO:0000256" key="4">
    <source>
        <dbReference type="ARBA" id="ARBA00022827"/>
    </source>
</evidence>
<comment type="similarity">
    <text evidence="2">Belongs to the ferredoxin--NADP reductase type 1 family.</text>
</comment>
<dbReference type="PANTHER" id="PTHR48467:SF1">
    <property type="entry name" value="GLUTAMATE SYNTHASE 1 [NADH], CHLOROPLASTIC-LIKE"/>
    <property type="match status" value="1"/>
</dbReference>
<gene>
    <name evidence="10" type="ORF">SAMN05444169_6047</name>
</gene>
<dbReference type="PRINTS" id="PR00419">
    <property type="entry name" value="ADXRDTASE"/>
</dbReference>
<dbReference type="InterPro" id="IPR021163">
    <property type="entry name" value="Ferredox_Rdtase_adrenod"/>
</dbReference>
<dbReference type="Proteomes" id="UP000190675">
    <property type="component" value="Chromosome I"/>
</dbReference>
<name>A0A1M5QNQ9_9BRAD</name>
<evidence type="ECO:0000256" key="1">
    <source>
        <dbReference type="ARBA" id="ARBA00001974"/>
    </source>
</evidence>
<dbReference type="PIRSF" id="PIRSF000362">
    <property type="entry name" value="FNR"/>
    <property type="match status" value="1"/>
</dbReference>
<keyword evidence="5 8" id="KW-0521">NADP</keyword>
<protein>
    <submittedName>
        <fullName evidence="10">Ferredoxin--NADP+ reductase</fullName>
    </submittedName>
</protein>
<feature type="binding site" evidence="8">
    <location>
        <position position="216"/>
    </location>
    <ligand>
        <name>NADP(+)</name>
        <dbReference type="ChEBI" id="CHEBI:58349"/>
    </ligand>
</feature>
<evidence type="ECO:0000256" key="3">
    <source>
        <dbReference type="ARBA" id="ARBA00022630"/>
    </source>
</evidence>
<dbReference type="PANTHER" id="PTHR48467">
    <property type="entry name" value="GLUTAMATE SYNTHASE 1 [NADH], CHLOROPLASTIC-LIKE"/>
    <property type="match status" value="1"/>
</dbReference>
<feature type="binding site" evidence="7">
    <location>
        <position position="53"/>
    </location>
    <ligand>
        <name>FAD</name>
        <dbReference type="ChEBI" id="CHEBI:57692"/>
    </ligand>
</feature>
<feature type="binding site" evidence="7">
    <location>
        <begin position="361"/>
        <end position="363"/>
    </location>
    <ligand>
        <name>FAD</name>
        <dbReference type="ChEBI" id="CHEBI:57692"/>
    </ligand>
</feature>
<dbReference type="SUPFAM" id="SSF51971">
    <property type="entry name" value="Nucleotide-binding domain"/>
    <property type="match status" value="2"/>
</dbReference>
<dbReference type="InterPro" id="IPR023753">
    <property type="entry name" value="FAD/NAD-binding_dom"/>
</dbReference>
<feature type="binding site" evidence="8">
    <location>
        <position position="361"/>
    </location>
    <ligand>
        <name>NADP(+)</name>
        <dbReference type="ChEBI" id="CHEBI:58349"/>
    </ligand>
</feature>
<dbReference type="AlphaFoldDB" id="A0A1M5QNQ9"/>
<dbReference type="InterPro" id="IPR036188">
    <property type="entry name" value="FAD/NAD-bd_sf"/>
</dbReference>
<comment type="cofactor">
    <cofactor evidence="1 7">
        <name>FAD</name>
        <dbReference type="ChEBI" id="CHEBI:57692"/>
    </cofactor>
</comment>
<evidence type="ECO:0000313" key="10">
    <source>
        <dbReference type="EMBL" id="SHH15511.1"/>
    </source>
</evidence>
<evidence type="ECO:0000313" key="11">
    <source>
        <dbReference type="Proteomes" id="UP000190675"/>
    </source>
</evidence>
<organism evidence="10 11">
    <name type="scientific">Bradyrhizobium erythrophlei</name>
    <dbReference type="NCBI Taxonomy" id="1437360"/>
    <lineage>
        <taxon>Bacteria</taxon>
        <taxon>Pseudomonadati</taxon>
        <taxon>Pseudomonadota</taxon>
        <taxon>Alphaproteobacteria</taxon>
        <taxon>Hyphomicrobiales</taxon>
        <taxon>Nitrobacteraceae</taxon>
        <taxon>Bradyrhizobium</taxon>
    </lineage>
</organism>
<dbReference type="RefSeq" id="WP_079569062.1">
    <property type="nucleotide sequence ID" value="NZ_LT670818.1"/>
</dbReference>
<dbReference type="GO" id="GO:0016491">
    <property type="term" value="F:oxidoreductase activity"/>
    <property type="evidence" value="ECO:0007669"/>
    <property type="project" value="UniProtKB-KW"/>
</dbReference>
<feature type="binding site" evidence="7">
    <location>
        <position position="89"/>
    </location>
    <ligand>
        <name>FAD</name>
        <dbReference type="ChEBI" id="CHEBI:57692"/>
    </ligand>
</feature>
<feature type="binding site" evidence="8">
    <location>
        <begin position="160"/>
        <end position="163"/>
    </location>
    <ligand>
        <name>NADP(+)</name>
        <dbReference type="ChEBI" id="CHEBI:58349"/>
    </ligand>
</feature>
<evidence type="ECO:0000256" key="7">
    <source>
        <dbReference type="PIRSR" id="PIRSR000362-1"/>
    </source>
</evidence>
<feature type="binding site" evidence="7">
    <location>
        <position position="354"/>
    </location>
    <ligand>
        <name>FAD</name>
        <dbReference type="ChEBI" id="CHEBI:57692"/>
    </ligand>
</feature>
<evidence type="ECO:0000259" key="9">
    <source>
        <dbReference type="Pfam" id="PF07992"/>
    </source>
</evidence>
<dbReference type="Gene3D" id="3.40.50.720">
    <property type="entry name" value="NAD(P)-binding Rossmann-like Domain"/>
    <property type="match status" value="1"/>
</dbReference>
<dbReference type="OrthoDB" id="9803192at2"/>
<evidence type="ECO:0000256" key="2">
    <source>
        <dbReference type="ARBA" id="ARBA00008312"/>
    </source>
</evidence>
<sequence length="445" mass="48026">MTRPVLGAAGASSFRIAVIGSGPSGFYTTEALFRAGAPVAVDMFEQLPVPYGLVRFGVAPDHPKLKQVTAAFDRIATTPGFRFIGAVAVGRDVTIDELRDSYDAVILATGADVSRPLDIPGESLRGCHHAGDFVAWYNGHPDFRDLEINLDHEAATVIGHGNVALDVARMLAKTADELRRTDIARHALDILAESRIREIHVVGRGRPAQAKFSAKELRDFLELDQCDAAIDGSALTLDDFEPDNPGDAELVEKLALLRAFSQRVLTKPRRCLFRFGLSPVAVRGQRRVEAIAFMQQPSATVEQIDCGLIFRSVGRRTAPMAGVPYDEHRGVHANIGGRVAIGPQVLAGLYVCGWSKRGPNGTIGTNRDCGMATAAAVLADLPARPGPRLSAPDLLLARLRTRVARIVSYEDWTTIDAAEKRQGALLGKPREKFVSVPDMLAAMQA</sequence>
<feature type="binding site" evidence="7">
    <location>
        <position position="24"/>
    </location>
    <ligand>
        <name>FAD</name>
        <dbReference type="ChEBI" id="CHEBI:57692"/>
    </ligand>
</feature>
<feature type="domain" description="FAD/NAD(P)-binding" evidence="9">
    <location>
        <begin position="14"/>
        <end position="179"/>
    </location>
</feature>
<keyword evidence="3" id="KW-0285">Flavoprotein</keyword>
<accession>A0A1M5QNQ9</accession>
<evidence type="ECO:0000256" key="8">
    <source>
        <dbReference type="PIRSR" id="PIRSR000362-2"/>
    </source>
</evidence>
<keyword evidence="6" id="KW-0560">Oxidoreductase</keyword>
<reference evidence="10 11" key="1">
    <citation type="submission" date="2016-11" db="EMBL/GenBank/DDBJ databases">
        <authorList>
            <person name="Jaros S."/>
            <person name="Januszkiewicz K."/>
            <person name="Wedrychowicz H."/>
        </authorList>
    </citation>
    <scope>NUCLEOTIDE SEQUENCE [LARGE SCALE GENOMIC DNA]</scope>
    <source>
        <strain evidence="10 11">GAS242</strain>
    </source>
</reference>
<dbReference type="Pfam" id="PF07992">
    <property type="entry name" value="Pyr_redox_2"/>
    <property type="match status" value="1"/>
</dbReference>
<dbReference type="Gene3D" id="3.50.50.60">
    <property type="entry name" value="FAD/NAD(P)-binding domain"/>
    <property type="match status" value="1"/>
</dbReference>
<evidence type="ECO:0000256" key="6">
    <source>
        <dbReference type="ARBA" id="ARBA00023002"/>
    </source>
</evidence>
<dbReference type="InterPro" id="IPR055275">
    <property type="entry name" value="Ferredox_Rdtase"/>
</dbReference>
<keyword evidence="4 7" id="KW-0274">FAD</keyword>